<dbReference type="GO" id="GO:0015628">
    <property type="term" value="P:protein secretion by the type II secretion system"/>
    <property type="evidence" value="ECO:0007669"/>
    <property type="project" value="TreeGrafter"/>
</dbReference>
<feature type="domain" description="Type II secretion system protein GspF" evidence="11">
    <location>
        <begin position="269"/>
        <end position="391"/>
    </location>
</feature>
<dbReference type="PROSITE" id="PS00874">
    <property type="entry name" value="T2SP_F"/>
    <property type="match status" value="1"/>
</dbReference>
<dbReference type="PRINTS" id="PR00812">
    <property type="entry name" value="BCTERIALGSPF"/>
</dbReference>
<dbReference type="GO" id="GO:0005886">
    <property type="term" value="C:plasma membrane"/>
    <property type="evidence" value="ECO:0007669"/>
    <property type="project" value="UniProtKB-SubCell"/>
</dbReference>
<gene>
    <name evidence="12" type="ORF">AMJ40_04915</name>
</gene>
<organism evidence="12 13">
    <name type="scientific">candidate division TA06 bacterium DG_26</name>
    <dbReference type="NCBI Taxonomy" id="1703771"/>
    <lineage>
        <taxon>Bacteria</taxon>
        <taxon>Bacteria division TA06</taxon>
    </lineage>
</organism>
<evidence type="ECO:0000256" key="4">
    <source>
        <dbReference type="ARBA" id="ARBA00022475"/>
    </source>
</evidence>
<dbReference type="InterPro" id="IPR018076">
    <property type="entry name" value="T2SS_GspF_dom"/>
</dbReference>
<evidence type="ECO:0000313" key="12">
    <source>
        <dbReference type="EMBL" id="KPJ49722.1"/>
    </source>
</evidence>
<keyword evidence="4" id="KW-1003">Cell membrane</keyword>
<dbReference type="FunFam" id="1.20.81.30:FF:000001">
    <property type="entry name" value="Type II secretion system protein F"/>
    <property type="match status" value="2"/>
</dbReference>
<comment type="caution">
    <text evidence="12">The sequence shown here is derived from an EMBL/GenBank/DDBJ whole genome shotgun (WGS) entry which is preliminary data.</text>
</comment>
<feature type="domain" description="Type II secretion system protein GspF" evidence="11">
    <location>
        <begin position="66"/>
        <end position="189"/>
    </location>
</feature>
<evidence type="ECO:0000256" key="7">
    <source>
        <dbReference type="ARBA" id="ARBA00022989"/>
    </source>
</evidence>
<dbReference type="Proteomes" id="UP000051124">
    <property type="component" value="Unassembled WGS sequence"/>
</dbReference>
<keyword evidence="8 10" id="KW-0472">Membrane</keyword>
<dbReference type="PANTHER" id="PTHR30012">
    <property type="entry name" value="GENERAL SECRETION PATHWAY PROTEIN"/>
    <property type="match status" value="1"/>
</dbReference>
<reference evidence="12 13" key="1">
    <citation type="journal article" date="2015" name="Microbiome">
        <title>Genomic resolution of linkages in carbon, nitrogen, and sulfur cycling among widespread estuary sediment bacteria.</title>
        <authorList>
            <person name="Baker B.J."/>
            <person name="Lazar C.S."/>
            <person name="Teske A.P."/>
            <person name="Dick G.J."/>
        </authorList>
    </citation>
    <scope>NUCLEOTIDE SEQUENCE [LARGE SCALE GENOMIC DNA]</scope>
    <source>
        <strain evidence="12">DG_26</strain>
    </source>
</reference>
<dbReference type="PANTHER" id="PTHR30012:SF7">
    <property type="entry name" value="PROTEIN TRANSPORT PROTEIN HOFC HOMOLOG"/>
    <property type="match status" value="1"/>
</dbReference>
<evidence type="ECO:0000256" key="1">
    <source>
        <dbReference type="ARBA" id="ARBA00004429"/>
    </source>
</evidence>
<feature type="transmembrane region" description="Helical" evidence="10">
    <location>
        <begin position="372"/>
        <end position="392"/>
    </location>
</feature>
<evidence type="ECO:0000256" key="6">
    <source>
        <dbReference type="ARBA" id="ARBA00022692"/>
    </source>
</evidence>
<dbReference type="InterPro" id="IPR042094">
    <property type="entry name" value="T2SS_GspF_sf"/>
</dbReference>
<keyword evidence="7 10" id="KW-1133">Transmembrane helix</keyword>
<keyword evidence="3 9" id="KW-0813">Transport</keyword>
<evidence type="ECO:0000256" key="5">
    <source>
        <dbReference type="ARBA" id="ARBA00022519"/>
    </source>
</evidence>
<comment type="subcellular location">
    <subcellularLocation>
        <location evidence="1">Cell inner membrane</location>
        <topology evidence="1">Multi-pass membrane protein</topology>
    </subcellularLocation>
    <subcellularLocation>
        <location evidence="9">Cell membrane</location>
        <topology evidence="9">Multi-pass membrane protein</topology>
    </subcellularLocation>
</comment>
<dbReference type="Gene3D" id="1.20.81.30">
    <property type="entry name" value="Type II secretion system (T2SS), domain F"/>
    <property type="match status" value="2"/>
</dbReference>
<sequence>MPVFVWKGRTSSGLSASGELAAESEAEVIAHLRARKIIPTSVKTKPKEVSIPFLSGRISTKELAVFTRQFATMINSGLPLMQCLDIQSQQADSSSFKKVLWEVMEDVESGSTLAEALRKHKNIFSDLYVNMVAAGETGGALDVVLGRLSRYLEKSAALARKIKGAMIYPAIIIGVSLLAIVILLVFVIPVFATMFETFGGQLPLPTRIVLALSTFVKKYIIFAILGLLAAGVGVRYLRKSPNGKGMVDKVLLKLPIAGDLVRKQAIARFSRTLATLLSSGVPILDALEITAKTSGNKVIEDSILAARVSISEGETIAEPLKQVGAFPPMVTQMISIGEAAGNLDEMLNKVADFYDSEVDAAVENLTAALEPVIIVILGVFVGGMMVSMYLPIFKFVTLIRGD</sequence>
<keyword evidence="5" id="KW-0997">Cell inner membrane</keyword>
<proteinExistence type="inferred from homology"/>
<evidence type="ECO:0000256" key="8">
    <source>
        <dbReference type="ARBA" id="ARBA00023136"/>
    </source>
</evidence>
<evidence type="ECO:0000259" key="11">
    <source>
        <dbReference type="Pfam" id="PF00482"/>
    </source>
</evidence>
<evidence type="ECO:0000256" key="10">
    <source>
        <dbReference type="SAM" id="Phobius"/>
    </source>
</evidence>
<dbReference type="Pfam" id="PF00482">
    <property type="entry name" value="T2SSF"/>
    <property type="match status" value="2"/>
</dbReference>
<evidence type="ECO:0000256" key="2">
    <source>
        <dbReference type="ARBA" id="ARBA00005745"/>
    </source>
</evidence>
<dbReference type="PATRIC" id="fig|1703771.3.peg.1679"/>
<comment type="similarity">
    <text evidence="2 9">Belongs to the GSP F family.</text>
</comment>
<feature type="transmembrane region" description="Helical" evidence="10">
    <location>
        <begin position="219"/>
        <end position="237"/>
    </location>
</feature>
<protein>
    <submittedName>
        <fullName evidence="12">Pilus assembly protein PilC</fullName>
    </submittedName>
</protein>
<feature type="transmembrane region" description="Helical" evidence="10">
    <location>
        <begin position="167"/>
        <end position="192"/>
    </location>
</feature>
<keyword evidence="6 9" id="KW-0812">Transmembrane</keyword>
<dbReference type="EMBL" id="LIZT01000045">
    <property type="protein sequence ID" value="KPJ49722.1"/>
    <property type="molecule type" value="Genomic_DNA"/>
</dbReference>
<dbReference type="AlphaFoldDB" id="A0A0S7WHT6"/>
<evidence type="ECO:0000256" key="3">
    <source>
        <dbReference type="ARBA" id="ARBA00022448"/>
    </source>
</evidence>
<name>A0A0S7WHT6_UNCT6</name>
<evidence type="ECO:0000313" key="13">
    <source>
        <dbReference type="Proteomes" id="UP000051124"/>
    </source>
</evidence>
<dbReference type="InterPro" id="IPR003004">
    <property type="entry name" value="GspF/PilC"/>
</dbReference>
<dbReference type="InterPro" id="IPR001992">
    <property type="entry name" value="T2SS_GspF/T4SS_PilC_CS"/>
</dbReference>
<evidence type="ECO:0000256" key="9">
    <source>
        <dbReference type="RuleBase" id="RU003923"/>
    </source>
</evidence>
<accession>A0A0S7WHT6</accession>